<proteinExistence type="predicted"/>
<evidence type="ECO:0000256" key="1">
    <source>
        <dbReference type="SAM" id="Phobius"/>
    </source>
</evidence>
<dbReference type="AlphaFoldDB" id="A0A445F2J9"/>
<gene>
    <name evidence="2" type="ORF">D0Y65_053606</name>
</gene>
<feature type="transmembrane region" description="Helical" evidence="1">
    <location>
        <begin position="23"/>
        <end position="46"/>
    </location>
</feature>
<sequence length="128" mass="14830">MKVNILRILPSHSSSFHLLPLSLFYYFAFYMFLSLLPFFVFFFFLLSNFRAFTFSLILIYRELGICGKGKEYVFLDKGLYLDICCTSKKNGMLLLHGLGMPRMKPVGFVGWPLMDVVLTANFLEMTAH</sequence>
<name>A0A445F2J9_GLYSO</name>
<keyword evidence="3" id="KW-1185">Reference proteome</keyword>
<dbReference type="EMBL" id="QZWG01000020">
    <property type="protein sequence ID" value="RZB43065.1"/>
    <property type="molecule type" value="Genomic_DNA"/>
</dbReference>
<keyword evidence="1" id="KW-0812">Transmembrane</keyword>
<dbReference type="Proteomes" id="UP000289340">
    <property type="component" value="Chromosome 20"/>
</dbReference>
<evidence type="ECO:0000313" key="3">
    <source>
        <dbReference type="Proteomes" id="UP000289340"/>
    </source>
</evidence>
<accession>A0A445F2J9</accession>
<evidence type="ECO:0000313" key="2">
    <source>
        <dbReference type="EMBL" id="RZB43065.1"/>
    </source>
</evidence>
<reference evidence="2 3" key="1">
    <citation type="submission" date="2018-09" db="EMBL/GenBank/DDBJ databases">
        <title>A high-quality reference genome of wild soybean provides a powerful tool to mine soybean genomes.</title>
        <authorList>
            <person name="Xie M."/>
            <person name="Chung C.Y.L."/>
            <person name="Li M.-W."/>
            <person name="Wong F.-L."/>
            <person name="Chan T.-F."/>
            <person name="Lam H.-M."/>
        </authorList>
    </citation>
    <scope>NUCLEOTIDE SEQUENCE [LARGE SCALE GENOMIC DNA]</scope>
    <source>
        <strain evidence="3">cv. W05</strain>
        <tissue evidence="2">Hypocotyl of etiolated seedlings</tissue>
    </source>
</reference>
<organism evidence="2 3">
    <name type="scientific">Glycine soja</name>
    <name type="common">Wild soybean</name>
    <dbReference type="NCBI Taxonomy" id="3848"/>
    <lineage>
        <taxon>Eukaryota</taxon>
        <taxon>Viridiplantae</taxon>
        <taxon>Streptophyta</taxon>
        <taxon>Embryophyta</taxon>
        <taxon>Tracheophyta</taxon>
        <taxon>Spermatophyta</taxon>
        <taxon>Magnoliopsida</taxon>
        <taxon>eudicotyledons</taxon>
        <taxon>Gunneridae</taxon>
        <taxon>Pentapetalae</taxon>
        <taxon>rosids</taxon>
        <taxon>fabids</taxon>
        <taxon>Fabales</taxon>
        <taxon>Fabaceae</taxon>
        <taxon>Papilionoideae</taxon>
        <taxon>50 kb inversion clade</taxon>
        <taxon>NPAAA clade</taxon>
        <taxon>indigoferoid/millettioid clade</taxon>
        <taxon>Phaseoleae</taxon>
        <taxon>Glycine</taxon>
        <taxon>Glycine subgen. Soja</taxon>
    </lineage>
</organism>
<keyword evidence="1" id="KW-0472">Membrane</keyword>
<keyword evidence="1" id="KW-1133">Transmembrane helix</keyword>
<protein>
    <submittedName>
        <fullName evidence="2">Uncharacterized protein</fullName>
    </submittedName>
</protein>
<comment type="caution">
    <text evidence="2">The sequence shown here is derived from an EMBL/GenBank/DDBJ whole genome shotgun (WGS) entry which is preliminary data.</text>
</comment>